<evidence type="ECO:0000259" key="4">
    <source>
        <dbReference type="PROSITE" id="PS50837"/>
    </source>
</evidence>
<feature type="repeat" description="WD" evidence="2">
    <location>
        <begin position="796"/>
        <end position="837"/>
    </location>
</feature>
<dbReference type="Proteomes" id="UP000522262">
    <property type="component" value="Unassembled WGS sequence"/>
</dbReference>
<dbReference type="PROSITE" id="PS50294">
    <property type="entry name" value="WD_REPEATS_REGION"/>
    <property type="match status" value="1"/>
</dbReference>
<dbReference type="Gene3D" id="3.40.50.300">
    <property type="entry name" value="P-loop containing nucleotide triphosphate hydrolases"/>
    <property type="match status" value="1"/>
</dbReference>
<dbReference type="InterPro" id="IPR007111">
    <property type="entry name" value="NACHT_NTPase"/>
</dbReference>
<dbReference type="PROSITE" id="PS50082">
    <property type="entry name" value="WD_REPEATS_2"/>
    <property type="match status" value="2"/>
</dbReference>
<dbReference type="InterPro" id="IPR027417">
    <property type="entry name" value="P-loop_NTPase"/>
</dbReference>
<dbReference type="PANTHER" id="PTHR10039">
    <property type="entry name" value="AMELOGENIN"/>
    <property type="match status" value="1"/>
</dbReference>
<dbReference type="InterPro" id="IPR015943">
    <property type="entry name" value="WD40/YVTN_repeat-like_dom_sf"/>
</dbReference>
<keyword evidence="1" id="KW-0677">Repeat</keyword>
<protein>
    <submittedName>
        <fullName evidence="5">Vegetative incompatibility het-E-1</fullName>
    </submittedName>
</protein>
<feature type="domain" description="NACHT" evidence="4">
    <location>
        <begin position="246"/>
        <end position="393"/>
    </location>
</feature>
<evidence type="ECO:0000256" key="1">
    <source>
        <dbReference type="ARBA" id="ARBA00022737"/>
    </source>
</evidence>
<dbReference type="Gene3D" id="2.130.10.10">
    <property type="entry name" value="YVTN repeat-like/Quinoprotein amine dehydrogenase"/>
    <property type="match status" value="2"/>
</dbReference>
<dbReference type="InterPro" id="IPR036322">
    <property type="entry name" value="WD40_repeat_dom_sf"/>
</dbReference>
<dbReference type="InterPro" id="IPR001680">
    <property type="entry name" value="WD40_rpt"/>
</dbReference>
<dbReference type="PROSITE" id="PS50837">
    <property type="entry name" value="NACHT"/>
    <property type="match status" value="1"/>
</dbReference>
<evidence type="ECO:0000256" key="3">
    <source>
        <dbReference type="SAM" id="Coils"/>
    </source>
</evidence>
<sequence>MEGLGIAANVIAVVDISVKILQVCSEYAKEVKNATADREELEQEIETLHGTAEKVKTLIESPQGASLKASQGFAKKLSETIGVLSEVKLKLEPPTKPSFRHRSGLKSLKWPFQSGQVHRIVQRIHKCSDSLSLALQVDEITLLLGAGVKLNQTKAQGNTTHSKLDIAHHKLDDTHSKLDKVYSCLHHVVNKIDKLDTGLGIAGLSIAPGAAYNSYAEQDNSTCLQNTRSEILEDIDNWLGDETSQSIFWLQGMAGTGKSIIARTMATAWDKRSQLGASFFFKRGGGDRGNLSCFYTTVASQMAASVPNLSAGIKEAIDKDPLVTSKMAEEQFDKLILQPILTLQPQDRRIITIVIDASDECDGDANIKRLLNTLTRAGAASNVRIKCLITSRPELHFRVGFRTVSGKYQDFVLHEIPESIIWRDIEIFLSESLRRIRDEYNISVEDNRKLAETWPGPESIKTLVEKAVPLFIFAATVCRFISQRRSASPETQLQKVLALETKSHESKMNATYLPPLEQQLEDLSLREQDEVIADFHQVVGTIITLKTPLAVPALARIIGIAEDMIHDRLDMLHSVLNYPKTIDTPVTLLHLSFRDFLLDPEKKGVSRFWIDEEQVHGEIAAGCLRILNSFLKEDICSLVAPGTNRATVPISHIAYLIPTELQYACRHWVQHLGKAAKSSIRSAKILNFFESHLLHFLECLSLMGHLSELYDMLSQLKDFAKEGDYCSLNELLTDIVRFLRMNFTIIDQYPLQLYSSLSHTIPSSSPMHHIFTKSTPCWISHLPNTTKEWGQHQQLLEGHKTLIQALSFSKDGTHMVSSSRNGNIRVWRLDTGQCIREFWTPELEKNTSLGLCDDGLMVAFSPRYGQIDIRWLSSGGRVQTLKGLKGGVKAVSFLNNCKTLGSSSFEGEVRTWDIETGGCLTVFSFYVNPSITNTFSISPDYQMACSCHGTQTISVTDIATGLPISTNISVDLVRELSLSVDATMAASTSIIGVLNIWDFRTGACISQIVNSDYAYSPLFTPNFEYVVLPAKDSSFVGPSKEIEVWDTTSALVIGHFTLAMADRTFVNSRPSYSEIQKGRDIAISLNSCLIALVSYDTLRVSPVHGGATTHTVKGPGHIFDVMFSSDSTLLGMVSSKSINDSIGDHQSYTEFVSIYDIEKSKIIGAIELSRVIIRILDISFSSKQLALHTKGVASESNERIAIVDISTKGLIREFNFGGGGAFDVVVDRDTEMCAWREMSRPLTRWSLGNTLTGRTTYLGLYFKPKRINLNAGSDLVSTSIGDLRVDRLQNNKERSRYYERMRLEFSDYMAWLSWFGKQRSEEERQENMKTFDHYDRVGLGLSDDMAWILWNNTKLLWLPPALRPETRGRSGFCVEVSGSTVMIGTSTGVLFFIFDVGNLPDLVPSFDI</sequence>
<name>A0A8H5NBX5_9HYPO</name>
<evidence type="ECO:0000313" key="6">
    <source>
        <dbReference type="Proteomes" id="UP000522262"/>
    </source>
</evidence>
<keyword evidence="3" id="KW-0175">Coiled coil</keyword>
<organism evidence="5 6">
    <name type="scientific">Fusarium mexicanum</name>
    <dbReference type="NCBI Taxonomy" id="751941"/>
    <lineage>
        <taxon>Eukaryota</taxon>
        <taxon>Fungi</taxon>
        <taxon>Dikarya</taxon>
        <taxon>Ascomycota</taxon>
        <taxon>Pezizomycotina</taxon>
        <taxon>Sordariomycetes</taxon>
        <taxon>Hypocreomycetidae</taxon>
        <taxon>Hypocreales</taxon>
        <taxon>Nectriaceae</taxon>
        <taxon>Fusarium</taxon>
        <taxon>Fusarium fujikuroi species complex</taxon>
    </lineage>
</organism>
<gene>
    <name evidence="5" type="ORF">FMEXI_81</name>
</gene>
<feature type="repeat" description="WD" evidence="2">
    <location>
        <begin position="881"/>
        <end position="922"/>
    </location>
</feature>
<evidence type="ECO:0000313" key="5">
    <source>
        <dbReference type="EMBL" id="KAF5559208.1"/>
    </source>
</evidence>
<evidence type="ECO:0000256" key="2">
    <source>
        <dbReference type="PROSITE-ProRule" id="PRU00221"/>
    </source>
</evidence>
<dbReference type="SUPFAM" id="SSF50969">
    <property type="entry name" value="YVTN repeat-like/Quinoprotein amine dehydrogenase"/>
    <property type="match status" value="1"/>
</dbReference>
<dbReference type="Pfam" id="PF24883">
    <property type="entry name" value="NPHP3_N"/>
    <property type="match status" value="1"/>
</dbReference>
<dbReference type="SMART" id="SM00320">
    <property type="entry name" value="WD40"/>
    <property type="match status" value="4"/>
</dbReference>
<dbReference type="SUPFAM" id="SSF50978">
    <property type="entry name" value="WD40 repeat-like"/>
    <property type="match status" value="1"/>
</dbReference>
<proteinExistence type="predicted"/>
<feature type="coiled-coil region" evidence="3">
    <location>
        <begin position="24"/>
        <end position="58"/>
    </location>
</feature>
<comment type="caution">
    <text evidence="5">The sequence shown here is derived from an EMBL/GenBank/DDBJ whole genome shotgun (WGS) entry which is preliminary data.</text>
</comment>
<dbReference type="SUPFAM" id="SSF52540">
    <property type="entry name" value="P-loop containing nucleoside triphosphate hydrolases"/>
    <property type="match status" value="1"/>
</dbReference>
<dbReference type="PANTHER" id="PTHR10039:SF17">
    <property type="entry name" value="FUNGAL STAND N-TERMINAL GOODBYE DOMAIN-CONTAINING PROTEIN-RELATED"/>
    <property type="match status" value="1"/>
</dbReference>
<dbReference type="InterPro" id="IPR056884">
    <property type="entry name" value="NPHP3-like_N"/>
</dbReference>
<reference evidence="5 6" key="1">
    <citation type="submission" date="2020-05" db="EMBL/GenBank/DDBJ databases">
        <title>Identification and distribution of gene clusters putatively required for synthesis of sphingolipid metabolism inhibitors in phylogenetically diverse species of the filamentous fungus Fusarium.</title>
        <authorList>
            <person name="Kim H.-S."/>
            <person name="Busman M."/>
            <person name="Brown D.W."/>
            <person name="Divon H."/>
            <person name="Uhlig S."/>
            <person name="Proctor R.H."/>
        </authorList>
    </citation>
    <scope>NUCLEOTIDE SEQUENCE [LARGE SCALE GENOMIC DNA]</scope>
    <source>
        <strain evidence="5 6">NRRL 53147</strain>
    </source>
</reference>
<dbReference type="InterPro" id="IPR011044">
    <property type="entry name" value="Quino_amine_DH_bsu"/>
</dbReference>
<keyword evidence="2" id="KW-0853">WD repeat</keyword>
<dbReference type="Pfam" id="PF00400">
    <property type="entry name" value="WD40"/>
    <property type="match status" value="1"/>
</dbReference>
<accession>A0A8H5NBX5</accession>
<keyword evidence="6" id="KW-1185">Reference proteome</keyword>
<dbReference type="EMBL" id="JAAOAM010000003">
    <property type="protein sequence ID" value="KAF5559208.1"/>
    <property type="molecule type" value="Genomic_DNA"/>
</dbReference>